<name>A0A1H6X5W2_9FIRM</name>
<dbReference type="AlphaFoldDB" id="A0A1H6X5W2"/>
<dbReference type="STRING" id="322505.SAMN04487836_12811"/>
<protein>
    <recommendedName>
        <fullName evidence="7">Radical SAM core domain-containing protein</fullName>
    </recommendedName>
</protein>
<dbReference type="SUPFAM" id="SSF102114">
    <property type="entry name" value="Radical SAM enzymes"/>
    <property type="match status" value="1"/>
</dbReference>
<sequence length="497" mass="56214">MVHQYKLNNYNIVLDTCSGSVHSVDDVAYDIIAMYPDHDEQEIVNAMMEKYGDRPDVTPEDIRFCIEDITTLKNNHKLFTPDTYEPLAGEFKKRNIGVIKALCLHVSHTCNLNCEYCFASQGKYHGERALMSFEVGKRAIDFLIENSGTRRNLEVDFFGGEPLLNWDVCKQVVAYARSKEKETGKHFRFTVTTNGMLIDDDMIDFCNKEISNVVLSLDGRKEVHDRTRVDYKGNGSYDQIVPKFQKIVKARGGKNYYMRGTFTHANTDFTKDIFHMADLGFTELSMEPVVSKPGDPLALTEEDLPILKEQYELLAKEMLKRDREGKGFTFYHYMIDLKSGPCIYKRISGCGSGTEYMAVTPWGDLYPCHQFVGEEKFKLGNIYEGVTNHEIQEDFRCCNAYARPDCQDCWAKLYCSGGCAANAYHATGSVKGIYEYGCELFRKRMECAIMLQVAEDLEGIDGSVRHGYTSANFSVGEGNLADDDCGDCSSDDCTSGK</sequence>
<dbReference type="PROSITE" id="PS01305">
    <property type="entry name" value="MOAA_NIFB_PQQE"/>
    <property type="match status" value="1"/>
</dbReference>
<evidence type="ECO:0000256" key="2">
    <source>
        <dbReference type="ARBA" id="ARBA00022485"/>
    </source>
</evidence>
<keyword evidence="6" id="KW-0411">Iron-sulfur</keyword>
<dbReference type="InterPro" id="IPR058240">
    <property type="entry name" value="rSAM_sf"/>
</dbReference>
<evidence type="ECO:0000256" key="1">
    <source>
        <dbReference type="ARBA" id="ARBA00001966"/>
    </source>
</evidence>
<dbReference type="CDD" id="cd21124">
    <property type="entry name" value="SPASM_CteB-like"/>
    <property type="match status" value="1"/>
</dbReference>
<proteinExistence type="predicted"/>
<dbReference type="Proteomes" id="UP000183028">
    <property type="component" value="Unassembled WGS sequence"/>
</dbReference>
<dbReference type="SFLD" id="SFLDG01386">
    <property type="entry name" value="main_SPASM_domain-containing"/>
    <property type="match status" value="1"/>
</dbReference>
<dbReference type="eggNOG" id="COG0641">
    <property type="taxonomic scope" value="Bacteria"/>
</dbReference>
<dbReference type="InterPro" id="IPR007197">
    <property type="entry name" value="rSAM"/>
</dbReference>
<dbReference type="InterPro" id="IPR024025">
    <property type="entry name" value="SCIFF_rSAM_maturase"/>
</dbReference>
<evidence type="ECO:0000256" key="4">
    <source>
        <dbReference type="ARBA" id="ARBA00022723"/>
    </source>
</evidence>
<dbReference type="InterPro" id="IPR023885">
    <property type="entry name" value="4Fe4S-binding_SPASM_dom"/>
</dbReference>
<evidence type="ECO:0000256" key="5">
    <source>
        <dbReference type="ARBA" id="ARBA00023004"/>
    </source>
</evidence>
<dbReference type="InterPro" id="IPR000385">
    <property type="entry name" value="MoaA_NifB_PqqE_Fe-S-bd_CS"/>
</dbReference>
<dbReference type="NCBIfam" id="TIGR03974">
    <property type="entry name" value="rSAM_six_Cys"/>
    <property type="match status" value="1"/>
</dbReference>
<dbReference type="Pfam" id="PF13186">
    <property type="entry name" value="SPASM"/>
    <property type="match status" value="1"/>
</dbReference>
<dbReference type="InterPro" id="IPR013785">
    <property type="entry name" value="Aldolase_TIM"/>
</dbReference>
<evidence type="ECO:0000256" key="6">
    <source>
        <dbReference type="ARBA" id="ARBA00023014"/>
    </source>
</evidence>
<dbReference type="GO" id="GO:0016491">
    <property type="term" value="F:oxidoreductase activity"/>
    <property type="evidence" value="ECO:0007669"/>
    <property type="project" value="InterPro"/>
</dbReference>
<evidence type="ECO:0000259" key="7">
    <source>
        <dbReference type="PROSITE" id="PS51918"/>
    </source>
</evidence>
<dbReference type="Gene3D" id="3.20.20.70">
    <property type="entry name" value="Aldolase class I"/>
    <property type="match status" value="1"/>
</dbReference>
<keyword evidence="3" id="KW-0949">S-adenosyl-L-methionine</keyword>
<organism evidence="8 9">
    <name type="scientific">Sharpea azabuensis</name>
    <dbReference type="NCBI Taxonomy" id="322505"/>
    <lineage>
        <taxon>Bacteria</taxon>
        <taxon>Bacillati</taxon>
        <taxon>Bacillota</taxon>
        <taxon>Erysipelotrichia</taxon>
        <taxon>Erysipelotrichales</taxon>
        <taxon>Coprobacillaceae</taxon>
        <taxon>Sharpea</taxon>
    </lineage>
</organism>
<comment type="cofactor">
    <cofactor evidence="1">
        <name>[4Fe-4S] cluster</name>
        <dbReference type="ChEBI" id="CHEBI:49883"/>
    </cofactor>
</comment>
<dbReference type="InterPro" id="IPR047602">
    <property type="entry name" value="SPASM_CteB-like"/>
</dbReference>
<dbReference type="SFLD" id="SFLDS00029">
    <property type="entry name" value="Radical_SAM"/>
    <property type="match status" value="1"/>
</dbReference>
<reference evidence="9" key="1">
    <citation type="submission" date="2016-10" db="EMBL/GenBank/DDBJ databases">
        <authorList>
            <person name="Varghese N."/>
        </authorList>
    </citation>
    <scope>NUCLEOTIDE SEQUENCE [LARGE SCALE GENOMIC DNA]</scope>
    <source>
        <strain evidence="9">DSM 20406</strain>
    </source>
</reference>
<keyword evidence="2" id="KW-0004">4Fe-4S</keyword>
<gene>
    <name evidence="8" type="ORF">SAMN04487834_10807</name>
</gene>
<dbReference type="EMBL" id="FNYK01000080">
    <property type="protein sequence ID" value="SEJ23456.1"/>
    <property type="molecule type" value="Genomic_DNA"/>
</dbReference>
<accession>A0A1H6X5W2</accession>
<dbReference type="Pfam" id="PF04055">
    <property type="entry name" value="Radical_SAM"/>
    <property type="match status" value="1"/>
</dbReference>
<dbReference type="RefSeq" id="WP_083381673.1">
    <property type="nucleotide sequence ID" value="NZ_FNYK01000080.1"/>
</dbReference>
<keyword evidence="9" id="KW-1185">Reference proteome</keyword>
<evidence type="ECO:0000256" key="3">
    <source>
        <dbReference type="ARBA" id="ARBA00022691"/>
    </source>
</evidence>
<dbReference type="PROSITE" id="PS51918">
    <property type="entry name" value="RADICAL_SAM"/>
    <property type="match status" value="1"/>
</dbReference>
<dbReference type="SFLD" id="SFLDG01067">
    <property type="entry name" value="SPASM/twitch_domain_containing"/>
    <property type="match status" value="1"/>
</dbReference>
<feature type="domain" description="Radical SAM core" evidence="7">
    <location>
        <begin position="96"/>
        <end position="329"/>
    </location>
</feature>
<dbReference type="NCBIfam" id="TIGR04085">
    <property type="entry name" value="rSAM_more_4Fe4S"/>
    <property type="match status" value="1"/>
</dbReference>
<dbReference type="GO" id="GO:0046872">
    <property type="term" value="F:metal ion binding"/>
    <property type="evidence" value="ECO:0007669"/>
    <property type="project" value="UniProtKB-KW"/>
</dbReference>
<keyword evidence="5" id="KW-0408">Iron</keyword>
<evidence type="ECO:0000313" key="8">
    <source>
        <dbReference type="EMBL" id="SEJ23456.1"/>
    </source>
</evidence>
<dbReference type="SFLD" id="SFLDG01384">
    <property type="entry name" value="thioether_bond_formation_requi"/>
    <property type="match status" value="1"/>
</dbReference>
<dbReference type="PANTHER" id="PTHR43273:SF8">
    <property type="entry name" value="RADICAL SAM DOMAIN PROTEIN"/>
    <property type="match status" value="1"/>
</dbReference>
<dbReference type="PANTHER" id="PTHR43273">
    <property type="entry name" value="ANAEROBIC SULFATASE-MATURATING ENZYME HOMOLOG ASLB-RELATED"/>
    <property type="match status" value="1"/>
</dbReference>
<dbReference type="GO" id="GO:0051539">
    <property type="term" value="F:4 iron, 4 sulfur cluster binding"/>
    <property type="evidence" value="ECO:0007669"/>
    <property type="project" value="UniProtKB-KW"/>
</dbReference>
<evidence type="ECO:0000313" key="9">
    <source>
        <dbReference type="Proteomes" id="UP000183028"/>
    </source>
</evidence>
<dbReference type="OrthoDB" id="9763993at2"/>
<dbReference type="CDD" id="cd01335">
    <property type="entry name" value="Radical_SAM"/>
    <property type="match status" value="1"/>
</dbReference>
<dbReference type="InterPro" id="IPR023867">
    <property type="entry name" value="Sulphatase_maturase_rSAM"/>
</dbReference>
<keyword evidence="4" id="KW-0479">Metal-binding</keyword>